<sequence length="402" mass="45713">MEGNVLVVGCGGIGCELLKLLILKGVKRVTVVDNDTIEITNLNRQFFFTKTDVGKFKADVTKSYYEKMVSDATITSYTENVINTKFDLEFFKNFEIVYNCLDNIEARSYVNLRCRLACIPLVDGGSAGYLGQSMVFFKNECYDCTPKAQDQSFPICTIRGKPDNFTHCIAYAKEYAYTSIRETLSKYRKFQNVYKFLFPGNECGREAPKIVKKLMKYHAKLKKKNFPIFNKDNKTVVKFIYYMALVRAHNYNIAPENFFEAERIIKNIIPSVCTTNAAVASLMLISARKLLHSYFLTKNKKLIIKNSPSLGSNTCGICGTKWFVLYLNSNILMISDLLENLGLENAILAVDNRFYDAQKDVGELNVSHNSIMIVKSGLESFKFYIDVNSRCMLSIEECTFGV</sequence>
<gene>
    <name evidence="6" type="ORF">THOM_2027</name>
</gene>
<dbReference type="OrthoDB" id="10255449at2759"/>
<dbReference type="Pfam" id="PF00899">
    <property type="entry name" value="ThiF"/>
    <property type="match status" value="1"/>
</dbReference>
<evidence type="ECO:0000313" key="7">
    <source>
        <dbReference type="Proteomes" id="UP000011185"/>
    </source>
</evidence>
<keyword evidence="1" id="KW-0547">Nucleotide-binding</keyword>
<dbReference type="InParanoid" id="L7JWB7"/>
<dbReference type="InterPro" id="IPR045886">
    <property type="entry name" value="ThiF/MoeB/HesA"/>
</dbReference>
<dbReference type="EC" id="6.3.2.-" evidence="6"/>
<dbReference type="GO" id="GO:0005737">
    <property type="term" value="C:cytoplasm"/>
    <property type="evidence" value="ECO:0007669"/>
    <property type="project" value="TreeGrafter"/>
</dbReference>
<keyword evidence="3" id="KW-0067">ATP-binding</keyword>
<dbReference type="InterPro" id="IPR023318">
    <property type="entry name" value="Ub_act_enz_dom_a_sf"/>
</dbReference>
<dbReference type="GO" id="GO:0005524">
    <property type="term" value="F:ATP binding"/>
    <property type="evidence" value="ECO:0007669"/>
    <property type="project" value="UniProtKB-KW"/>
</dbReference>
<dbReference type="GO" id="GO:0019948">
    <property type="term" value="F:SUMO activating enzyme activity"/>
    <property type="evidence" value="ECO:0007669"/>
    <property type="project" value="TreeGrafter"/>
</dbReference>
<evidence type="ECO:0000259" key="5">
    <source>
        <dbReference type="Pfam" id="PF00899"/>
    </source>
</evidence>
<dbReference type="Gene3D" id="1.10.10.520">
    <property type="entry name" value="Ubiquitin activating enzymes (Uba3). Chain: B, domain 2"/>
    <property type="match status" value="2"/>
</dbReference>
<dbReference type="PANTHER" id="PTHR10953:SF5">
    <property type="entry name" value="SUMO-ACTIVATING ENZYME SUBUNIT 2"/>
    <property type="match status" value="1"/>
</dbReference>
<dbReference type="OMA" id="NCLDNNE"/>
<protein>
    <submittedName>
        <fullName evidence="6">SMT3/SUMO-activating complex, catalytic component UBA2</fullName>
        <ecNumber evidence="6">6.3.2.-</ecNumber>
    </submittedName>
</protein>
<comment type="pathway">
    <text evidence="4">Protein modification.</text>
</comment>
<reference evidence="6 7" key="1">
    <citation type="journal article" date="2012" name="PLoS Pathog.">
        <title>The genome of the obligate intracellular parasite Trachipleistophora hominis: new insights into microsporidian genome dynamics and reductive evolution.</title>
        <authorList>
            <person name="Heinz E."/>
            <person name="Williams T.A."/>
            <person name="Nakjang S."/>
            <person name="Noel C.J."/>
            <person name="Swan D.C."/>
            <person name="Goldberg A.V."/>
            <person name="Harris S.R."/>
            <person name="Weinmaier T."/>
            <person name="Markert S."/>
            <person name="Becher D."/>
            <person name="Bernhardt J."/>
            <person name="Dagan T."/>
            <person name="Hacker C."/>
            <person name="Lucocq J.M."/>
            <person name="Schweder T."/>
            <person name="Rattei T."/>
            <person name="Hall N."/>
            <person name="Hirt R.P."/>
            <person name="Embley T.M."/>
        </authorList>
    </citation>
    <scope>NUCLEOTIDE SEQUENCE [LARGE SCALE GENOMIC DNA]</scope>
</reference>
<dbReference type="Proteomes" id="UP000011185">
    <property type="component" value="Unassembled WGS sequence"/>
</dbReference>
<dbReference type="InterPro" id="IPR035985">
    <property type="entry name" value="Ubiquitin-activating_enz"/>
</dbReference>
<dbReference type="Gene3D" id="3.40.50.720">
    <property type="entry name" value="NAD(P)-binding Rossmann-like Domain"/>
    <property type="match status" value="1"/>
</dbReference>
<dbReference type="AlphaFoldDB" id="L7JWB7"/>
<keyword evidence="6" id="KW-0436">Ligase</keyword>
<feature type="domain" description="THIF-type NAD/FAD binding fold" evidence="5">
    <location>
        <begin position="4"/>
        <end position="297"/>
    </location>
</feature>
<dbReference type="EMBL" id="JH993997">
    <property type="protein sequence ID" value="ELQ75047.1"/>
    <property type="molecule type" value="Genomic_DNA"/>
</dbReference>
<dbReference type="PANTHER" id="PTHR10953">
    <property type="entry name" value="UBIQUITIN-ACTIVATING ENZYME E1"/>
    <property type="match status" value="1"/>
</dbReference>
<keyword evidence="7" id="KW-1185">Reference proteome</keyword>
<evidence type="ECO:0000256" key="4">
    <source>
        <dbReference type="ARBA" id="ARBA00043952"/>
    </source>
</evidence>
<dbReference type="STRING" id="72359.L7JWB7"/>
<dbReference type="SUPFAM" id="SSF69572">
    <property type="entry name" value="Activating enzymes of the ubiquitin-like proteins"/>
    <property type="match status" value="1"/>
</dbReference>
<dbReference type="VEuPathDB" id="MicrosporidiaDB:THOM_2027"/>
<proteinExistence type="predicted"/>
<evidence type="ECO:0000313" key="6">
    <source>
        <dbReference type="EMBL" id="ELQ75047.1"/>
    </source>
</evidence>
<dbReference type="HOGENOM" id="CLU_013325_7_0_1"/>
<evidence type="ECO:0000256" key="3">
    <source>
        <dbReference type="ARBA" id="ARBA00022840"/>
    </source>
</evidence>
<keyword evidence="2" id="KW-0833">Ubl conjugation pathway</keyword>
<dbReference type="FunCoup" id="L7JWB7">
    <property type="interactions" value="350"/>
</dbReference>
<name>L7JWB7_TRAHO</name>
<dbReference type="GO" id="GO:0016925">
    <property type="term" value="P:protein sumoylation"/>
    <property type="evidence" value="ECO:0007669"/>
    <property type="project" value="TreeGrafter"/>
</dbReference>
<organism evidence="6 7">
    <name type="scientific">Trachipleistophora hominis</name>
    <name type="common">Microsporidian parasite</name>
    <dbReference type="NCBI Taxonomy" id="72359"/>
    <lineage>
        <taxon>Eukaryota</taxon>
        <taxon>Fungi</taxon>
        <taxon>Fungi incertae sedis</taxon>
        <taxon>Microsporidia</taxon>
        <taxon>Pleistophoridae</taxon>
        <taxon>Trachipleistophora</taxon>
    </lineage>
</organism>
<evidence type="ECO:0000256" key="1">
    <source>
        <dbReference type="ARBA" id="ARBA00022741"/>
    </source>
</evidence>
<dbReference type="InterPro" id="IPR000594">
    <property type="entry name" value="ThiF_NAD_FAD-bd"/>
</dbReference>
<accession>L7JWB7</accession>
<evidence type="ECO:0000256" key="2">
    <source>
        <dbReference type="ARBA" id="ARBA00022786"/>
    </source>
</evidence>
<dbReference type="GO" id="GO:0031510">
    <property type="term" value="C:SUMO activating enzyme complex"/>
    <property type="evidence" value="ECO:0007669"/>
    <property type="project" value="TreeGrafter"/>
</dbReference>